<reference evidence="3" key="1">
    <citation type="submission" date="2018-02" db="EMBL/GenBank/DDBJ databases">
        <authorList>
            <person name="Hausmann B."/>
        </authorList>
    </citation>
    <scope>NUCLEOTIDE SEQUENCE [LARGE SCALE GENOMIC DNA]</scope>
    <source>
        <strain evidence="3">Peat soil MAG SbA1</strain>
    </source>
</reference>
<name>A0A2U3KA56_9BACT</name>
<evidence type="ECO:0000256" key="1">
    <source>
        <dbReference type="ARBA" id="ARBA00009820"/>
    </source>
</evidence>
<dbReference type="PANTHER" id="PTHR36842:SF1">
    <property type="entry name" value="PROTEIN TOLB"/>
    <property type="match status" value="1"/>
</dbReference>
<dbReference type="Pfam" id="PF07676">
    <property type="entry name" value="PD40"/>
    <property type="match status" value="1"/>
</dbReference>
<dbReference type="PANTHER" id="PTHR36842">
    <property type="entry name" value="PROTEIN TOLB HOMOLOG"/>
    <property type="match status" value="1"/>
</dbReference>
<dbReference type="InterPro" id="IPR011042">
    <property type="entry name" value="6-blade_b-propeller_TolB-like"/>
</dbReference>
<accession>A0A2U3KA56</accession>
<evidence type="ECO:0000313" key="2">
    <source>
        <dbReference type="EMBL" id="SPF36526.1"/>
    </source>
</evidence>
<dbReference type="EMBL" id="OMOD01000061">
    <property type="protein sequence ID" value="SPF36526.1"/>
    <property type="molecule type" value="Genomic_DNA"/>
</dbReference>
<dbReference type="AlphaFoldDB" id="A0A2U3KA56"/>
<dbReference type="InterPro" id="IPR011659">
    <property type="entry name" value="WD40"/>
</dbReference>
<protein>
    <recommendedName>
        <fullName evidence="4">Serine/threonine protein kinase</fullName>
    </recommendedName>
</protein>
<comment type="similarity">
    <text evidence="1">Belongs to the TolB family.</text>
</comment>
<dbReference type="Gene3D" id="2.120.10.30">
    <property type="entry name" value="TolB, C-terminal domain"/>
    <property type="match status" value="1"/>
</dbReference>
<proteinExistence type="inferred from homology"/>
<evidence type="ECO:0000313" key="3">
    <source>
        <dbReference type="Proteomes" id="UP000238701"/>
    </source>
</evidence>
<organism evidence="2 3">
    <name type="scientific">Candidatus Sulfotelmatobacter kueseliae</name>
    <dbReference type="NCBI Taxonomy" id="2042962"/>
    <lineage>
        <taxon>Bacteria</taxon>
        <taxon>Pseudomonadati</taxon>
        <taxon>Acidobacteriota</taxon>
        <taxon>Terriglobia</taxon>
        <taxon>Terriglobales</taxon>
        <taxon>Candidatus Korobacteraceae</taxon>
        <taxon>Candidatus Sulfotelmatobacter</taxon>
    </lineage>
</organism>
<dbReference type="SUPFAM" id="SSF69304">
    <property type="entry name" value="Tricorn protease N-terminal domain"/>
    <property type="match status" value="1"/>
</dbReference>
<gene>
    <name evidence="2" type="ORF">SBA1_1530003</name>
</gene>
<dbReference type="Proteomes" id="UP000238701">
    <property type="component" value="Unassembled WGS sequence"/>
</dbReference>
<evidence type="ECO:0008006" key="4">
    <source>
        <dbReference type="Google" id="ProtNLM"/>
    </source>
</evidence>
<sequence>MQPIGEPGFYGPPRISSDGHSVVAQKFEPGGGTDLWIIDAERGLPRRLTSDARLDNYPIWSPDGRTVVFSDTRNIFRMAVTGTGGQALVSSGTNLRIVTDWSRDGSTIFYYEAFPATKSDLATLAVTADGKVKDGAKPRLYLSTPDQETWARFSPEPNPRWAAYQSDESGKNEVYIDSFPERRGAVRVSTAGGSYPQWGPITGFRSELFYVSADGKLMAAELKLQEGMVEPSPPRELFALAPAEVQAGSSPFDAAPDGQRFLVRTPVDPVHPLTVIVNWPALLKKVARTR</sequence>